<accession>A0ACC1CK12</accession>
<protein>
    <submittedName>
        <fullName evidence="1">Uncharacterized protein</fullName>
    </submittedName>
</protein>
<evidence type="ECO:0000313" key="2">
    <source>
        <dbReference type="Proteomes" id="UP000824533"/>
    </source>
</evidence>
<name>A0ACC1CK12_9NEOP</name>
<keyword evidence="2" id="KW-1185">Reference proteome</keyword>
<organism evidence="1 2">
    <name type="scientific">Dendrolimus kikuchii</name>
    <dbReference type="NCBI Taxonomy" id="765133"/>
    <lineage>
        <taxon>Eukaryota</taxon>
        <taxon>Metazoa</taxon>
        <taxon>Ecdysozoa</taxon>
        <taxon>Arthropoda</taxon>
        <taxon>Hexapoda</taxon>
        <taxon>Insecta</taxon>
        <taxon>Pterygota</taxon>
        <taxon>Neoptera</taxon>
        <taxon>Endopterygota</taxon>
        <taxon>Lepidoptera</taxon>
        <taxon>Glossata</taxon>
        <taxon>Ditrysia</taxon>
        <taxon>Bombycoidea</taxon>
        <taxon>Lasiocampidae</taxon>
        <taxon>Dendrolimus</taxon>
    </lineage>
</organism>
<reference evidence="1 2" key="1">
    <citation type="journal article" date="2021" name="Front. Genet.">
        <title>Chromosome-Level Genome Assembly Reveals Significant Gene Expansion in the Toll and IMD Signaling Pathways of Dendrolimus kikuchii.</title>
        <authorList>
            <person name="Zhou J."/>
            <person name="Wu P."/>
            <person name="Xiong Z."/>
            <person name="Liu N."/>
            <person name="Zhao N."/>
            <person name="Ji M."/>
            <person name="Qiu Y."/>
            <person name="Yang B."/>
        </authorList>
    </citation>
    <scope>NUCLEOTIDE SEQUENCE [LARGE SCALE GENOMIC DNA]</scope>
    <source>
        <strain evidence="1">Ann1</strain>
    </source>
</reference>
<comment type="caution">
    <text evidence="1">The sequence shown here is derived from an EMBL/GenBank/DDBJ whole genome shotgun (WGS) entry which is preliminary data.</text>
</comment>
<dbReference type="EMBL" id="CM034409">
    <property type="protein sequence ID" value="KAJ0171822.1"/>
    <property type="molecule type" value="Genomic_DNA"/>
</dbReference>
<gene>
    <name evidence="1" type="ORF">K1T71_012585</name>
</gene>
<dbReference type="Proteomes" id="UP000824533">
    <property type="component" value="Linkage Group LG23"/>
</dbReference>
<evidence type="ECO:0000313" key="1">
    <source>
        <dbReference type="EMBL" id="KAJ0171822.1"/>
    </source>
</evidence>
<proteinExistence type="predicted"/>
<sequence>MYLSVIFLCLCTAIVVEGSASNFLGSVLKDPLDCGNGGAGARIGDTMFPTRILPALLHTCRAIGNNRSTLDIRAKVRLQFITPCEGLLTLSDVTLIDQDNYYPVERAEKFIHALSLYDLRFAFHDGVISEICPEEEEEDWVLNFKRAVLALFQNTMKRFDINFKGVEQDIHGTCNVEYVVRGQENTSLILVKTRDLALCTNRYKYTSILQTVRYDFQSKFQTWPVLKSESKCRITLDHHIYSAVNCRERHLFEPFSGKNSGAMTTVIQDLILLDEMAKSDSLIIESEPKAWTEINRRSNLLHHHTPYYVGDSMSGLKAARDVLKALCLIKDTTDDDSTSTVDENMDSSSTVGLWGRLVRSSRPLDYPALSQLLTRAPTICSQATKHILDALPYIASAGSVELIKDMIMRDAVDKETRHEWLMSMAMIPRPRLEMLESMLQLLEQQKTDNVISFTVSSMVHSYCRNSGKSLRECSEEETPRLILEVFQNTVKEILKKGIIKAREDRNNLTIAIKALGNIGGFKPDFADVLLNIIGDAFIPIPIRLTAIDAFRRTPCTETREYFLETFRGDYVNIEVRIASYLQVMRCPDLGTIRNIYHALRHEPVNQAKTFVWSHLKNLGESSLPSRVEIQGLLSGNPMPQLEDSPDFRMFSRNYEQGLFFDQYNAGGNYEANVIFSPDSYIPRSVSLNLTVDMFGESINLFEMKARVEGFERYFERYFANNGPLNKNTIISKINDHIRVFRSLNDTEQVQAKIDDLNYKNEALKHRFPMAELAFKVFGNEISYWNAEGDEEIMKSVAKLNPQMRILEILSGKEIKYNKASLFLDTTFSIPTGCGLPMNMNLMGTSYVNTKMSGTVIDKYSQSGNLDFEGKLRPSVAVNIAATMSVVADSLSSAGIRVNWRLYTATGVETRLSIRGLDVVRLDLSLPRDKQEIFAAKSELIVLHGEKELQQQGLNQNRIEQNICSWTTFDKAIGIKVCAAYQFPNMTNLLNAPYFLMSGPAKYIVSLEKADPSAKTYAFEYKWDKNDTTNVIGFSFDTPNSKEKRMFDARLSLSNTSSTAVLSFQSAKSTLKAKAQYKNLPNDKSLEASLDVDGRKQFDTLMSLRKHDIKFGYVWVPHAYWVVDNERVAELSGVIKVKTKGGVTQGDVEVDFQTKQLASHLFGYYTINGPTHGTKLQLDYQFYNNSKQTIKLEGVYTERSAGYRHDVYGDLSMQFTAYPVYNFYAVMMNIQTQSHVDIGFNVSSSREQKLDPSFIFSFIRVEKMNGLKLNTGITLKRPKLIDMKFSFQNTGPKYTVLAILNFNPKSREIMLSGYLNNPPGTHLYIDSEINMTLPTLHPCSIKTKIYEKQSNEYQNFIIFLAAPRGFTRVVTDNRYILDNSHYIYINYSLLRDVHVSYQRWLTDRQKRLSVAFNWDANRDPSQKVSIDIQLDNKGAWHHAGHITLYYPGRMVNGEFEFLLRDWFCQWHVRMGWSQESNILWRVKMYSEAKNETVYALLSSLSTPFVGWKDTSFNVMWRYHDNLQALNGSMNWQEDYLAFSLLADYLFKTNEFYGEINALVNSTIPTLPRAAAIARHRVLWKKSADTLLSFQYNEDGLLMINSSWKLDKGQNENNITGRVTLLSPFQGYREGFLRTEFVLGHKRDINGITYLDLEKKLLKITVNGHMRRITNCMLVVNVTTPITEFSHTAARFGFIEADRHLVAMVVTPNSTTGIEVLLKLYSMQDFHVFGHVALPIQYLNRAMITAKRAKEEVDFRVGWGSMDFGFTGIWHYKSPLNFVYLYKLYTPLEGFEENGLVLKNIYGNGLDTEVSIRLSTHKIGIAILLADNGKGLVEVVKARLKQKDFLGPHKTVENFDTTARIVLDTLYYPTITFHAHLMKIVGPGNEDIIEANATLHLPDKPAIVLTDVFILESYTVMRNTLNLVTPFASWRELKSVYTVHIVMEESLNITCTALLYNGTYWHEISFKVYYEIEWGEDDTYEAYIASIAIVTPLPVLPALEARVTARLDGALWRMSANIGMPTFTITALANLELDDPFVETSGSLNLTSAYLEDYFIKMQFKKDLSDVENVVGGGIQIQQGDQNNYMFADVVWRPSPDRLVRFKSRGALLPVLSPSELSLEYKEENKGRALTVDFTSEAIYYSLKADQRPTSLSVALSSPHRGFRAMKVIAEFQGDDIKGSYVTDTTEYDITGRVTRREPLEMALVLTPKGQGEQIDVKIKYDTTETTYGLTALISGPISSTVRADIIMENNYTDINFKVDIPHSKYKEIYFKSRVDYYPSSRKVVSVRAATPLPRLSNFRGDADFIFAPKTGYLLCIYTLPEMGGQGDLKWSFLLGDLFIKALGHQNVKNIEKSVDLDIYFGNSTTPDDVQKTDAGFRMDLDHIWQIGANGSFGFQLEQYLLLVLNVILPKPNVDVHSLYVNSRTANKDHPMTTFEAEYKTDVTKIVTGVKGNILMLLDSFDSNSTIMWTSATGYKTIDNIIDYKWDGNGSHYIDYTLLSPMYKDDATFKVKGSYLTEVVHGYKIVKGVMHNPGKIQIGELDLRYGGMKHTDGHFNFTTPFQKLKWLKSVFDINNLDEHSKNKVNLFWPNNSASVNTTHYYNKMEEGFIQTGVIDLSIPLSTQHLVNTEYYYVQGNKASYGNATIDFDRERFLKGCFNQILTKSQRDLDLSTTDIEVENAHTPVGIKYIQEYDKIGNIDVKQATVFHLTNATKFNVTGILDIYTYDIGKKLKLTAIHGERTWTFDNTYEAVDKDLKQGSKIKWAEDVWINYDIHVTNMTTEETESQQLVMNVWYPLRTYNLVALYHLQDTLLDGKAQLNWNVKQEDKTAELRGRWENPPMPEGSLHNIDLALSHPSFSKDVNLKGQYKNTPLVMSNISLELQYSDYENEYLKLKSILMDQSNGPIRDYAFALTCTHPATNLDLDMKSDINIHNRWYYFSNNYRFQKSPFYQKLRQSKLLIDMIENLVTWERVNETYYYKVNSTWDLTFPEYKILSNVNRPDGKNTGKVTLSMTDMSFIGHFNSTDDISYHLIGKIIDTRSAKIDAWRDFDDVTTVDLASYIRLNHSRLLTSSVVWRPTIFNEVKSQAVATAKLLYSQINDTLVILKETPMEAHLALKNIWGDAKPRLRNFLDDLSDLHVIKDDLDNFEKYLNQSYSNNDFYVRDIVEFTYYILDEMAIRNHLENLPGIVNDMWGMMGNTSQSIKQSLTYVVETIKLAYANVLESINKALEADVMEMVSERLEAMILQYDNFIRDLHMRLLEYWEETWVNATQRLSKYWHELLKSIEPLFFKMVHYSESFVFTIWKGVMDFFYNRTQELADSPYFNYVSTFGHEMDKIYKDLMNNDVITNIKKYSKKLCVAIWTKVEKYIPFKDEFTQLYAEFKNGWQNFLKTKQVQYVREKYEEAYVRLKWWYDYFLIGEALETVGNILYVKLTDMARTALEYEELHRTPKTNFIFDPRAGEILLEQKLPMSWHAFNRTPDFSEIHEYRVVRDFLDEWLTTNKSIWSYYYEIRPYMDFDNLMPPFPGLAMMTGQGTLVTFDKRVFTVTETGTFLLTKDYRQNNFTVLMSSNDMERYDLIIVTRSALVYIDLYKEQVSIGRTVLSLPASVDGIIIDRQMDTISVQGNNGLDVQCNLLFRACKVQVSGWYYASLGGLFGTYNNEQYDDFQLPNNTFTTSIPILGHSWNLDPQPTTRMIENHEMKNDTQCEKFFQNKVSPLHPCFSVIDALPFFRECQDGVEACALASAYLELCEQQHVPIHMPDHCLQCSIPKGEVIEEGSFHMLKDAPNSTDVVFIVEALNCNRNLRKTKNMDLFVEAFDTKLQAGRLSDNRYAVVGFGGRGVYRRPRSLYVNNRVFTNSIEISQHFDTFNIEKSDQARGNKTVKADIFDALSFATTLPFRPGVTKTFLLMPCSKCDTSFMRLDYSTIYHNLMENSVTLHILMDEDFMLSKKRASKYLFGVDSALAYTNKDYERLVGDAGLRKQVKLPKDKLGLCTSLAMETNGTIFAGAKLQSDRPTARRFSTVVGARVAQSAAPCAEAPRCECREGRLHCRPCADKQRLLEISLFNTDDIELIDMAMETPTIPSFR</sequence>